<dbReference type="CDD" id="cd00531">
    <property type="entry name" value="NTF2_like"/>
    <property type="match status" value="1"/>
</dbReference>
<accession>A0A830G9S7</accession>
<protein>
    <recommendedName>
        <fullName evidence="1">SnoaL-like domain-containing protein</fullName>
    </recommendedName>
</protein>
<dbReference type="EMBL" id="BMOQ01000002">
    <property type="protein sequence ID" value="GGN11084.1"/>
    <property type="molecule type" value="Genomic_DNA"/>
</dbReference>
<sequence>MGVECIVWRAPTVSGWDDPTPYGDLSTPHPRIMWLAERTWGVSPSDIRAIERVKRQYAYRIDDREYDAVVDCFTADARFDTPEGERFEGRGELREFAAGIEEAFDETAHVLTNPVIDVEGDAATGRWYLTLHYAVDGETGTEQAAYRDEYRRVDGEWLIAHTEVVGGIEH</sequence>
<dbReference type="Proteomes" id="UP000608850">
    <property type="component" value="Unassembled WGS sequence"/>
</dbReference>
<dbReference type="AlphaFoldDB" id="A0A830G9S7"/>
<evidence type="ECO:0000259" key="1">
    <source>
        <dbReference type="Pfam" id="PF13577"/>
    </source>
</evidence>
<dbReference type="SUPFAM" id="SSF54427">
    <property type="entry name" value="NTF2-like"/>
    <property type="match status" value="1"/>
</dbReference>
<gene>
    <name evidence="2" type="ORF">GCM10009021_08840</name>
</gene>
<keyword evidence="3" id="KW-1185">Reference proteome</keyword>
<dbReference type="Pfam" id="PF13577">
    <property type="entry name" value="SnoaL_4"/>
    <property type="match status" value="1"/>
</dbReference>
<organism evidence="2 3">
    <name type="scientific">Halarchaeum nitratireducens</name>
    <dbReference type="NCBI Taxonomy" id="489913"/>
    <lineage>
        <taxon>Archaea</taxon>
        <taxon>Methanobacteriati</taxon>
        <taxon>Methanobacteriota</taxon>
        <taxon>Stenosarchaea group</taxon>
        <taxon>Halobacteria</taxon>
        <taxon>Halobacteriales</taxon>
        <taxon>Halobacteriaceae</taxon>
    </lineage>
</organism>
<dbReference type="InterPro" id="IPR032710">
    <property type="entry name" value="NTF2-like_dom_sf"/>
</dbReference>
<reference evidence="2 3" key="1">
    <citation type="journal article" date="2019" name="Int. J. Syst. Evol. Microbiol.">
        <title>The Global Catalogue of Microorganisms (GCM) 10K type strain sequencing project: providing services to taxonomists for standard genome sequencing and annotation.</title>
        <authorList>
            <consortium name="The Broad Institute Genomics Platform"/>
            <consortium name="The Broad Institute Genome Sequencing Center for Infectious Disease"/>
            <person name="Wu L."/>
            <person name="Ma J."/>
        </authorList>
    </citation>
    <scope>NUCLEOTIDE SEQUENCE [LARGE SCALE GENOMIC DNA]</scope>
    <source>
        <strain evidence="2 3">JCM 16331</strain>
    </source>
</reference>
<comment type="caution">
    <text evidence="2">The sequence shown here is derived from an EMBL/GenBank/DDBJ whole genome shotgun (WGS) entry which is preliminary data.</text>
</comment>
<proteinExistence type="predicted"/>
<evidence type="ECO:0000313" key="3">
    <source>
        <dbReference type="Proteomes" id="UP000608850"/>
    </source>
</evidence>
<feature type="domain" description="SnoaL-like" evidence="1">
    <location>
        <begin position="45"/>
        <end position="162"/>
    </location>
</feature>
<dbReference type="Gene3D" id="3.10.450.50">
    <property type="match status" value="1"/>
</dbReference>
<evidence type="ECO:0000313" key="2">
    <source>
        <dbReference type="EMBL" id="GGN11084.1"/>
    </source>
</evidence>
<name>A0A830G9S7_9EURY</name>
<dbReference type="InterPro" id="IPR037401">
    <property type="entry name" value="SnoaL-like"/>
</dbReference>